<dbReference type="InterPro" id="IPR000073">
    <property type="entry name" value="AB_hydrolase_1"/>
</dbReference>
<dbReference type="PANTHER" id="PTHR43194">
    <property type="entry name" value="HYDROLASE ALPHA/BETA FOLD FAMILY"/>
    <property type="match status" value="1"/>
</dbReference>
<proteinExistence type="predicted"/>
<name>A0A7W5TUW7_9MICC</name>
<comment type="caution">
    <text evidence="2">The sequence shown here is derived from an EMBL/GenBank/DDBJ whole genome shotgun (WGS) entry which is preliminary data.</text>
</comment>
<reference evidence="2 3" key="1">
    <citation type="submission" date="2020-08" db="EMBL/GenBank/DDBJ databases">
        <title>Sequencing the genomes of 1000 actinobacteria strains.</title>
        <authorList>
            <person name="Klenk H.-P."/>
        </authorList>
    </citation>
    <scope>NUCLEOTIDE SEQUENCE [LARGE SCALE GENOMIC DNA]</scope>
    <source>
        <strain evidence="2 3">DSM 28238</strain>
    </source>
</reference>
<dbReference type="Pfam" id="PF00561">
    <property type="entry name" value="Abhydrolase_1"/>
    <property type="match status" value="1"/>
</dbReference>
<dbReference type="Gene3D" id="3.40.50.1820">
    <property type="entry name" value="alpha/beta hydrolase"/>
    <property type="match status" value="1"/>
</dbReference>
<dbReference type="SUPFAM" id="SSF53474">
    <property type="entry name" value="alpha/beta-Hydrolases"/>
    <property type="match status" value="1"/>
</dbReference>
<dbReference type="InterPro" id="IPR029058">
    <property type="entry name" value="AB_hydrolase_fold"/>
</dbReference>
<accession>A0A7W5TUW7</accession>
<dbReference type="GO" id="GO:0003824">
    <property type="term" value="F:catalytic activity"/>
    <property type="evidence" value="ECO:0007669"/>
    <property type="project" value="UniProtKB-ARBA"/>
</dbReference>
<feature type="domain" description="AB hydrolase-1" evidence="1">
    <location>
        <begin position="32"/>
        <end position="135"/>
    </location>
</feature>
<keyword evidence="3" id="KW-1185">Reference proteome</keyword>
<dbReference type="PRINTS" id="PR00111">
    <property type="entry name" value="ABHYDROLASE"/>
</dbReference>
<dbReference type="EMBL" id="JACIBT010000001">
    <property type="protein sequence ID" value="MBB3667299.1"/>
    <property type="molecule type" value="Genomic_DNA"/>
</dbReference>
<organism evidence="2 3">
    <name type="scientific">Garicola koreensis</name>
    <dbReference type="NCBI Taxonomy" id="1262554"/>
    <lineage>
        <taxon>Bacteria</taxon>
        <taxon>Bacillati</taxon>
        <taxon>Actinomycetota</taxon>
        <taxon>Actinomycetes</taxon>
        <taxon>Micrococcales</taxon>
        <taxon>Micrococcaceae</taxon>
        <taxon>Garicola</taxon>
    </lineage>
</organism>
<dbReference type="InterPro" id="IPR050228">
    <property type="entry name" value="Carboxylesterase_BioH"/>
</dbReference>
<protein>
    <submittedName>
        <fullName evidence="2">Pimeloyl-ACP methyl ester carboxylesterase</fullName>
    </submittedName>
</protein>
<dbReference type="AlphaFoldDB" id="A0A7W5TUW7"/>
<dbReference type="PANTHER" id="PTHR43194:SF5">
    <property type="entry name" value="PIMELOYL-[ACYL-CARRIER PROTEIN] METHYL ESTER ESTERASE"/>
    <property type="match status" value="1"/>
</dbReference>
<evidence type="ECO:0000313" key="3">
    <source>
        <dbReference type="Proteomes" id="UP000547528"/>
    </source>
</evidence>
<gene>
    <name evidence="2" type="ORF">FHX47_000892</name>
</gene>
<dbReference type="RefSeq" id="WP_183357633.1">
    <property type="nucleotide sequence ID" value="NZ_BAABKR010000001.1"/>
</dbReference>
<dbReference type="Proteomes" id="UP000547528">
    <property type="component" value="Unassembled WGS sequence"/>
</dbReference>
<evidence type="ECO:0000313" key="2">
    <source>
        <dbReference type="EMBL" id="MBB3667299.1"/>
    </source>
</evidence>
<sequence length="260" mass="27146">MGTLRYPAPESYRTAHGLSVHTWAHAEPEAEPILLIHGFASNTLFNWVKTGWLDPLAGTGRTVIAVDLPGHGASEDVDPAGLRNADLVDDLAQVVDQAGGAAAVHGYSLGSRIAWEFSHQHPERVVSLVMGGAPAGGDVDQIDAQQARAWAAGGAEPQDETTRQLVTVAAALPGQNLPHVVELRLSLAAEAYDPATGVPAVPTLVVAGTRDEIAADSAELANLVEAAGQPARFVQLTGRNHVNALTARDYKSAVLEFLGG</sequence>
<evidence type="ECO:0000259" key="1">
    <source>
        <dbReference type="Pfam" id="PF00561"/>
    </source>
</evidence>